<proteinExistence type="predicted"/>
<evidence type="ECO:0000313" key="1">
    <source>
        <dbReference type="EMBL" id="KAG9219995.1"/>
    </source>
</evidence>
<gene>
    <name evidence="1" type="ORF">CCMSSC00406_0006908</name>
</gene>
<protein>
    <submittedName>
        <fullName evidence="1">Uncharacterized protein</fullName>
    </submittedName>
</protein>
<organism evidence="1 2">
    <name type="scientific">Pleurotus cornucopiae</name>
    <name type="common">Cornucopia mushroom</name>
    <dbReference type="NCBI Taxonomy" id="5321"/>
    <lineage>
        <taxon>Eukaryota</taxon>
        <taxon>Fungi</taxon>
        <taxon>Dikarya</taxon>
        <taxon>Basidiomycota</taxon>
        <taxon>Agaricomycotina</taxon>
        <taxon>Agaricomycetes</taxon>
        <taxon>Agaricomycetidae</taxon>
        <taxon>Agaricales</taxon>
        <taxon>Pleurotineae</taxon>
        <taxon>Pleurotaceae</taxon>
        <taxon>Pleurotus</taxon>
    </lineage>
</organism>
<name>A0ACB7IPG2_PLECO</name>
<reference evidence="1 2" key="1">
    <citation type="journal article" date="2021" name="Appl. Environ. Microbiol.">
        <title>Genetic linkage and physical mapping for an oyster mushroom Pleurotus cornucopiae and QTL analysis for the trait cap color.</title>
        <authorList>
            <person name="Zhang Y."/>
            <person name="Gao W."/>
            <person name="Sonnenberg A."/>
            <person name="Chen Q."/>
            <person name="Zhang J."/>
            <person name="Huang C."/>
        </authorList>
    </citation>
    <scope>NUCLEOTIDE SEQUENCE [LARGE SCALE GENOMIC DNA]</scope>
    <source>
        <strain evidence="1">CCMSSC00406</strain>
    </source>
</reference>
<keyword evidence="2" id="KW-1185">Reference proteome</keyword>
<accession>A0ACB7IPG2</accession>
<comment type="caution">
    <text evidence="1">The sequence shown here is derived from an EMBL/GenBank/DDBJ whole genome shotgun (WGS) entry which is preliminary data.</text>
</comment>
<dbReference type="Proteomes" id="UP000824881">
    <property type="component" value="Unassembled WGS sequence"/>
</dbReference>
<dbReference type="EMBL" id="WQMT02000008">
    <property type="protein sequence ID" value="KAG9219995.1"/>
    <property type="molecule type" value="Genomic_DNA"/>
</dbReference>
<sequence length="522" mass="56967">MSSQFSASTPIMSASMVAQMGGLVKALQDAQLENGELKQQLTELRDKIAALEASRPRRGKRGSNVTAGGTVNPEDEAERRLAQIAKHYTIMHQLWVPDNVFPVSLPPKPSNDPSYYGARENWVLGIAAELYEVFPEDMHNTLRLAKTGSEFRSSMAVQRQAMAHTLRNCAARIFDILGVPSQAFKDNDSRRASPELVALLKPSKNGLYPPLPPLLYPLGNTTDVFQNPVLPLILRVALFGKTSLSSKPAANSSGRKWAVTQVTTGSICLAAIMARFLASPDNDLSSIGGQTKINYEQDFHNYYELIESTKTTRKGRQLRTLFQQTVFKDTPSSLDFDNDNNDSEQDGASEFARIKAAMLEATESDSDENDGERAQYSQLRTNATIESFEPRSFPPPSSPPPASPSPTPSPALSYITAAPPFPQSINFEELSPRLETIPPMLNGQSLTSTLASRYAPSTSRLQPVDNAAPQYLLQDEPAVPEIVPVKGKGRGQGVKKPRGKAAAAAGVRDEQPRRTSARTART</sequence>
<evidence type="ECO:0000313" key="2">
    <source>
        <dbReference type="Proteomes" id="UP000824881"/>
    </source>
</evidence>